<dbReference type="InterPro" id="IPR050738">
    <property type="entry name" value="Sulfatase"/>
</dbReference>
<evidence type="ECO:0000256" key="3">
    <source>
        <dbReference type="SAM" id="SignalP"/>
    </source>
</evidence>
<dbReference type="Gene3D" id="3.30.1120.10">
    <property type="match status" value="1"/>
</dbReference>
<keyword evidence="2 5" id="KW-0378">Hydrolase</keyword>
<feature type="domain" description="Sulfatase N-terminal" evidence="4">
    <location>
        <begin position="24"/>
        <end position="351"/>
    </location>
</feature>
<comment type="similarity">
    <text evidence="1">Belongs to the sulfatase family.</text>
</comment>
<evidence type="ECO:0000313" key="6">
    <source>
        <dbReference type="Proteomes" id="UP000317421"/>
    </source>
</evidence>
<sequence precursor="true">MKVTALAILFSCGASCAVAADRPPNIVFVLADDLGYGDLGCFGQQQFTTPRLDELAAEGMRLTQHYAGSTVCSPSRCALMTGLHTGHCPTRGNTEHQPEGQAPMPGDLVTLADRLQGAGYATGGFGKWGLGYPGSESDPLNSGFDHFFGYNCQRHAHRYYTNYLWDDDRRIAIEPAQYTHDLIFEEALAFIREHREEPFFCFLPVTIPHAALEVPAEAQAPLRKQFAQFDNVVGKYAGAKVTNPVAAFAAMVQRLDGDVGRLVDLLNELGIAENTLVVFTSDNGPHREGGHRPTFFNSNGPYRGFKRDHYEGGIREPTIASWPGHVPAGSTSDFASAGWDWLPTFCELAGVATPDGLDGVSLAPTLTGSGRQAPHDYLYWEFHEQGGKQAIRRGPWKAVRLGVGANPHATPELYNLDADPGETTNVAKQEPAVLAELVGLMEAAHTPSPRYDFGASE</sequence>
<dbReference type="PANTHER" id="PTHR42693:SF53">
    <property type="entry name" value="ENDO-4-O-SULFATASE"/>
    <property type="match status" value="1"/>
</dbReference>
<evidence type="ECO:0000313" key="5">
    <source>
        <dbReference type="EMBL" id="TWT99277.1"/>
    </source>
</evidence>
<dbReference type="InterPro" id="IPR017850">
    <property type="entry name" value="Alkaline_phosphatase_core_sf"/>
</dbReference>
<dbReference type="CDD" id="cd16145">
    <property type="entry name" value="ARS_like"/>
    <property type="match status" value="1"/>
</dbReference>
<accession>A0A5C6AIH4</accession>
<dbReference type="OrthoDB" id="9783154at2"/>
<dbReference type="Proteomes" id="UP000317421">
    <property type="component" value="Unassembled WGS sequence"/>
</dbReference>
<proteinExistence type="inferred from homology"/>
<dbReference type="RefSeq" id="WP_146441658.1">
    <property type="nucleotide sequence ID" value="NZ_SJPR01000001.1"/>
</dbReference>
<keyword evidence="3" id="KW-0732">Signal</keyword>
<dbReference type="EMBL" id="SJPR01000001">
    <property type="protein sequence ID" value="TWT99277.1"/>
    <property type="molecule type" value="Genomic_DNA"/>
</dbReference>
<evidence type="ECO:0000256" key="2">
    <source>
        <dbReference type="ARBA" id="ARBA00022801"/>
    </source>
</evidence>
<feature type="signal peptide" evidence="3">
    <location>
        <begin position="1"/>
        <end position="19"/>
    </location>
</feature>
<gene>
    <name evidence="5" type="primary">atsA_1</name>
    <name evidence="5" type="ORF">Pla108_02120</name>
</gene>
<reference evidence="5 6" key="1">
    <citation type="submission" date="2019-02" db="EMBL/GenBank/DDBJ databases">
        <title>Deep-cultivation of Planctomycetes and their phenomic and genomic characterization uncovers novel biology.</title>
        <authorList>
            <person name="Wiegand S."/>
            <person name="Jogler M."/>
            <person name="Boedeker C."/>
            <person name="Pinto D."/>
            <person name="Vollmers J."/>
            <person name="Rivas-Marin E."/>
            <person name="Kohn T."/>
            <person name="Peeters S.H."/>
            <person name="Heuer A."/>
            <person name="Rast P."/>
            <person name="Oberbeckmann S."/>
            <person name="Bunk B."/>
            <person name="Jeske O."/>
            <person name="Meyerdierks A."/>
            <person name="Storesund J.E."/>
            <person name="Kallscheuer N."/>
            <person name="Luecker S."/>
            <person name="Lage O.M."/>
            <person name="Pohl T."/>
            <person name="Merkel B.J."/>
            <person name="Hornburger P."/>
            <person name="Mueller R.-W."/>
            <person name="Bruemmer F."/>
            <person name="Labrenz M."/>
            <person name="Spormann A.M."/>
            <person name="Op Den Camp H."/>
            <person name="Overmann J."/>
            <person name="Amann R."/>
            <person name="Jetten M.S.M."/>
            <person name="Mascher T."/>
            <person name="Medema M.H."/>
            <person name="Devos D.P."/>
            <person name="Kaster A.-K."/>
            <person name="Ovreas L."/>
            <person name="Rohde M."/>
            <person name="Galperin M.Y."/>
            <person name="Jogler C."/>
        </authorList>
    </citation>
    <scope>NUCLEOTIDE SEQUENCE [LARGE SCALE GENOMIC DNA]</scope>
    <source>
        <strain evidence="5 6">Pla108</strain>
    </source>
</reference>
<evidence type="ECO:0000256" key="1">
    <source>
        <dbReference type="ARBA" id="ARBA00008779"/>
    </source>
</evidence>
<dbReference type="SUPFAM" id="SSF53649">
    <property type="entry name" value="Alkaline phosphatase-like"/>
    <property type="match status" value="1"/>
</dbReference>
<feature type="chain" id="PRO_5022720041" evidence="3">
    <location>
        <begin position="20"/>
        <end position="457"/>
    </location>
</feature>
<dbReference type="InterPro" id="IPR000917">
    <property type="entry name" value="Sulfatase_N"/>
</dbReference>
<keyword evidence="6" id="KW-1185">Reference proteome</keyword>
<dbReference type="EC" id="3.1.6.1" evidence="5"/>
<name>A0A5C6AIH4_9BACT</name>
<dbReference type="PANTHER" id="PTHR42693">
    <property type="entry name" value="ARYLSULFATASE FAMILY MEMBER"/>
    <property type="match status" value="1"/>
</dbReference>
<evidence type="ECO:0000259" key="4">
    <source>
        <dbReference type="Pfam" id="PF00884"/>
    </source>
</evidence>
<dbReference type="GO" id="GO:0004065">
    <property type="term" value="F:arylsulfatase activity"/>
    <property type="evidence" value="ECO:0007669"/>
    <property type="project" value="UniProtKB-EC"/>
</dbReference>
<comment type="caution">
    <text evidence="5">The sequence shown here is derived from an EMBL/GenBank/DDBJ whole genome shotgun (WGS) entry which is preliminary data.</text>
</comment>
<protein>
    <submittedName>
        <fullName evidence="5">Arylsulfatase</fullName>
        <ecNumber evidence="5">3.1.6.1</ecNumber>
    </submittedName>
</protein>
<dbReference type="Pfam" id="PF00884">
    <property type="entry name" value="Sulfatase"/>
    <property type="match status" value="1"/>
</dbReference>
<dbReference type="Gene3D" id="3.40.720.10">
    <property type="entry name" value="Alkaline Phosphatase, subunit A"/>
    <property type="match status" value="1"/>
</dbReference>
<dbReference type="AlphaFoldDB" id="A0A5C6AIH4"/>
<organism evidence="5 6">
    <name type="scientific">Botrimarina colliarenosi</name>
    <dbReference type="NCBI Taxonomy" id="2528001"/>
    <lineage>
        <taxon>Bacteria</taxon>
        <taxon>Pseudomonadati</taxon>
        <taxon>Planctomycetota</taxon>
        <taxon>Planctomycetia</taxon>
        <taxon>Pirellulales</taxon>
        <taxon>Lacipirellulaceae</taxon>
        <taxon>Botrimarina</taxon>
    </lineage>
</organism>